<organism evidence="3">
    <name type="scientific">Blastocystis hominis</name>
    <dbReference type="NCBI Taxonomy" id="12968"/>
    <lineage>
        <taxon>Eukaryota</taxon>
        <taxon>Sar</taxon>
        <taxon>Stramenopiles</taxon>
        <taxon>Bigyra</taxon>
        <taxon>Opalozoa</taxon>
        <taxon>Opalinata</taxon>
        <taxon>Blastocystidae</taxon>
        <taxon>Blastocystis</taxon>
    </lineage>
</organism>
<keyword evidence="2" id="KW-0808">Transferase</keyword>
<keyword evidence="4" id="KW-1185">Reference proteome</keyword>
<dbReference type="GeneID" id="24919444"/>
<accession>D8M2A6</accession>
<protein>
    <recommendedName>
        <fullName evidence="5">U6 small nuclear RNA (adenine-(43)-N(6))-methyltransferase</fullName>
    </recommendedName>
</protein>
<dbReference type="AlphaFoldDB" id="D8M2A6"/>
<evidence type="ECO:0008006" key="5">
    <source>
        <dbReference type="Google" id="ProtNLM"/>
    </source>
</evidence>
<evidence type="ECO:0000313" key="3">
    <source>
        <dbReference type="EMBL" id="CBK22201.2"/>
    </source>
</evidence>
<evidence type="ECO:0000256" key="1">
    <source>
        <dbReference type="ARBA" id="ARBA00022603"/>
    </source>
</evidence>
<dbReference type="GO" id="GO:0008168">
    <property type="term" value="F:methyltransferase activity"/>
    <property type="evidence" value="ECO:0007669"/>
    <property type="project" value="UniProtKB-KW"/>
</dbReference>
<dbReference type="InParanoid" id="D8M2A6"/>
<proteinExistence type="predicted"/>
<dbReference type="PANTHER" id="PTHR13393:SF0">
    <property type="entry name" value="RNA N6-ADENOSINE-METHYLTRANSFERASE METTL16"/>
    <property type="match status" value="1"/>
</dbReference>
<name>D8M2A6_BLAHO</name>
<dbReference type="Pfam" id="PF05971">
    <property type="entry name" value="Methyltransf_10"/>
    <property type="match status" value="1"/>
</dbReference>
<dbReference type="GO" id="GO:0070475">
    <property type="term" value="P:rRNA base methylation"/>
    <property type="evidence" value="ECO:0007669"/>
    <property type="project" value="TreeGrafter"/>
</dbReference>
<dbReference type="SUPFAM" id="SSF53335">
    <property type="entry name" value="S-adenosyl-L-methionine-dependent methyltransferases"/>
    <property type="match status" value="1"/>
</dbReference>
<dbReference type="GO" id="GO:0005634">
    <property type="term" value="C:nucleus"/>
    <property type="evidence" value="ECO:0007669"/>
    <property type="project" value="TreeGrafter"/>
</dbReference>
<dbReference type="CDD" id="cd02440">
    <property type="entry name" value="AdoMet_MTases"/>
    <property type="match status" value="1"/>
</dbReference>
<dbReference type="OrthoDB" id="514248at2759"/>
<keyword evidence="1" id="KW-0489">Methyltransferase</keyword>
<dbReference type="RefSeq" id="XP_012896249.1">
    <property type="nucleotide sequence ID" value="XM_013040795.1"/>
</dbReference>
<sequence>MKRLYSETTPGDGPSMHPDNPYFNNAPNFLELSKDFPYLKDYVGQNKDGSVYYRWKEKNATKMLTKALLKRDFGIEWDMPDSHLAPGITGRVNYLCWIHEILHLHPDFQDCDTSKTIGIDIGTGASAIYPLLGHSLYNWSFIATDIDPVSIASSQSIINQNHLNEFITIHQRSSDQPLLKDLVKEQQVTFCMCNPPFFASSEEMKQNPYVNTELTHNESITLGGEETFIRRILDESLDLQTKISLYSSLVGKKTTLKRILRVLRERKVPSIGSVVLSQKSLDDSHDDSKSGEKLKNIVRWCVFWSFDERFSAIFNAPGAKFKVFGKRKEAKKRFDICFEVKEKEPVVWQRIEEFCKACDGIEYTHENEESKVNIAKFEYHFPYGEGKGMNGPITSSFGIEVESKEDCCLVSFIIHQGDRATFFKVAEQLQHDIVRTSRRWRRLGLRNVK</sequence>
<dbReference type="Proteomes" id="UP000008312">
    <property type="component" value="Unassembled WGS sequence"/>
</dbReference>
<gene>
    <name evidence="3" type="ORF">GSBLH_T00002251001</name>
</gene>
<dbReference type="InterPro" id="IPR010286">
    <property type="entry name" value="METTL16/RlmF"/>
</dbReference>
<dbReference type="InterPro" id="IPR029063">
    <property type="entry name" value="SAM-dependent_MTases_sf"/>
</dbReference>
<dbReference type="OMA" id="DNMNEAD"/>
<dbReference type="EMBL" id="FN668648">
    <property type="protein sequence ID" value="CBK22201.2"/>
    <property type="molecule type" value="Genomic_DNA"/>
</dbReference>
<evidence type="ECO:0000313" key="4">
    <source>
        <dbReference type="Proteomes" id="UP000008312"/>
    </source>
</evidence>
<dbReference type="PANTHER" id="PTHR13393">
    <property type="entry name" value="SAM-DEPENDENT METHYLTRANSFERASE"/>
    <property type="match status" value="1"/>
</dbReference>
<dbReference type="Gene3D" id="3.40.50.150">
    <property type="entry name" value="Vaccinia Virus protein VP39"/>
    <property type="match status" value="1"/>
</dbReference>
<reference evidence="3" key="1">
    <citation type="submission" date="2010-02" db="EMBL/GenBank/DDBJ databases">
        <title>Sequencing and annotation of the Blastocystis hominis genome.</title>
        <authorList>
            <person name="Wincker P."/>
        </authorList>
    </citation>
    <scope>NUCLEOTIDE SEQUENCE</scope>
    <source>
        <strain evidence="3">Singapore isolate B</strain>
    </source>
</reference>
<evidence type="ECO:0000256" key="2">
    <source>
        <dbReference type="ARBA" id="ARBA00022679"/>
    </source>
</evidence>